<feature type="domain" description="Resolvase/invertase-type recombinase catalytic" evidence="8">
    <location>
        <begin position="28"/>
        <end position="162"/>
    </location>
</feature>
<reference evidence="9 10" key="1">
    <citation type="submission" date="2024-03" db="EMBL/GenBank/DDBJ databases">
        <title>Reference genomes for the five species model microbial community.</title>
        <authorList>
            <person name="Padfield D."/>
        </authorList>
    </citation>
    <scope>NUCLEOTIDE SEQUENCE [LARGE SCALE GENOMIC DNA]</scope>
    <source>
        <strain evidence="9 10">AB1</strain>
    </source>
</reference>
<proteinExistence type="inferred from homology"/>
<dbReference type="Gene3D" id="3.40.50.1390">
    <property type="entry name" value="Resolvase, N-terminal catalytic domain"/>
    <property type="match status" value="1"/>
</dbReference>
<evidence type="ECO:0000256" key="3">
    <source>
        <dbReference type="ARBA" id="ARBA00023100"/>
    </source>
</evidence>
<dbReference type="EMBL" id="JBBHKQ010000002">
    <property type="protein sequence ID" value="MEJ5902448.1"/>
    <property type="molecule type" value="Genomic_DNA"/>
</dbReference>
<dbReference type="CDD" id="cd03768">
    <property type="entry name" value="SR_ResInv"/>
    <property type="match status" value="1"/>
</dbReference>
<dbReference type="AlphaFoldDB" id="A0ABD5K2D0"/>
<dbReference type="PROSITE" id="PS00397">
    <property type="entry name" value="RECOMBINASES_1"/>
    <property type="match status" value="1"/>
</dbReference>
<dbReference type="PROSITE" id="PS51736">
    <property type="entry name" value="RECOMBINASES_3"/>
    <property type="match status" value="1"/>
</dbReference>
<evidence type="ECO:0000256" key="5">
    <source>
        <dbReference type="ARBA" id="ARBA00023172"/>
    </source>
</evidence>
<evidence type="ECO:0000256" key="4">
    <source>
        <dbReference type="ARBA" id="ARBA00023125"/>
    </source>
</evidence>
<dbReference type="GO" id="GO:0003677">
    <property type="term" value="F:DNA binding"/>
    <property type="evidence" value="ECO:0007669"/>
    <property type="project" value="UniProtKB-KW"/>
</dbReference>
<comment type="caution">
    <text evidence="9">The sequence shown here is derived from an EMBL/GenBank/DDBJ whole genome shotgun (WGS) entry which is preliminary data.</text>
</comment>
<keyword evidence="4" id="KW-0238">DNA-binding</keyword>
<dbReference type="InterPro" id="IPR006118">
    <property type="entry name" value="Recombinase_CS"/>
</dbReference>
<evidence type="ECO:0000259" key="8">
    <source>
        <dbReference type="PROSITE" id="PS51736"/>
    </source>
</evidence>
<dbReference type="Proteomes" id="UP001362311">
    <property type="component" value="Unassembled WGS sequence"/>
</dbReference>
<dbReference type="PROSITE" id="PS00398">
    <property type="entry name" value="RECOMBINASES_2"/>
    <property type="match status" value="1"/>
</dbReference>
<dbReference type="GO" id="GO:0015074">
    <property type="term" value="P:DNA integration"/>
    <property type="evidence" value="ECO:0007669"/>
    <property type="project" value="UniProtKB-KW"/>
</dbReference>
<dbReference type="InterPro" id="IPR006119">
    <property type="entry name" value="Resolv_N"/>
</dbReference>
<gene>
    <name evidence="9" type="ORF">WIX40_20330</name>
</gene>
<dbReference type="GO" id="GO:0000150">
    <property type="term" value="F:DNA strand exchange activity"/>
    <property type="evidence" value="ECO:0007669"/>
    <property type="project" value="UniProtKB-KW"/>
</dbReference>
<dbReference type="SUPFAM" id="SSF53041">
    <property type="entry name" value="Resolvase-like"/>
    <property type="match status" value="1"/>
</dbReference>
<organism evidence="9 10">
    <name type="scientific">Ochrobactrum teleogrylli</name>
    <dbReference type="NCBI Taxonomy" id="2479765"/>
    <lineage>
        <taxon>Bacteria</taxon>
        <taxon>Pseudomonadati</taxon>
        <taxon>Pseudomonadota</taxon>
        <taxon>Alphaproteobacteria</taxon>
        <taxon>Hyphomicrobiales</taxon>
        <taxon>Brucellaceae</taxon>
        <taxon>Brucella/Ochrobactrum group</taxon>
        <taxon>Ochrobactrum</taxon>
    </lineage>
</organism>
<evidence type="ECO:0000256" key="2">
    <source>
        <dbReference type="ARBA" id="ARBA00022908"/>
    </source>
</evidence>
<dbReference type="Pfam" id="PF00239">
    <property type="entry name" value="Resolvase"/>
    <property type="match status" value="1"/>
</dbReference>
<evidence type="ECO:0000313" key="10">
    <source>
        <dbReference type="Proteomes" id="UP001362311"/>
    </source>
</evidence>
<name>A0ABD5K2D0_9HYPH</name>
<evidence type="ECO:0000256" key="1">
    <source>
        <dbReference type="ARBA" id="ARBA00009913"/>
    </source>
</evidence>
<dbReference type="InterPro" id="IPR050639">
    <property type="entry name" value="SSR_resolvase"/>
</dbReference>
<dbReference type="RefSeq" id="WP_339441759.1">
    <property type="nucleotide sequence ID" value="NZ_JBBHKQ010000002.1"/>
</dbReference>
<keyword evidence="5" id="KW-0233">DNA recombination</keyword>
<dbReference type="SMART" id="SM00857">
    <property type="entry name" value="Resolvase"/>
    <property type="match status" value="1"/>
</dbReference>
<keyword evidence="3" id="KW-0230">DNA invertase</keyword>
<evidence type="ECO:0000256" key="6">
    <source>
        <dbReference type="PIRSR" id="PIRSR606118-50"/>
    </source>
</evidence>
<protein>
    <submittedName>
        <fullName evidence="9">Recombinase family protein</fullName>
    </submittedName>
</protein>
<comment type="similarity">
    <text evidence="1">Belongs to the site-specific recombinase resolvase family.</text>
</comment>
<dbReference type="InterPro" id="IPR036162">
    <property type="entry name" value="Resolvase-like_N_sf"/>
</dbReference>
<dbReference type="FunFam" id="3.40.50.1390:FF:000001">
    <property type="entry name" value="DNA recombinase"/>
    <property type="match status" value="1"/>
</dbReference>
<evidence type="ECO:0000313" key="9">
    <source>
        <dbReference type="EMBL" id="MEJ5902448.1"/>
    </source>
</evidence>
<dbReference type="PANTHER" id="PTHR30461">
    <property type="entry name" value="DNA-INVERTASE FROM LAMBDOID PROPHAGE"/>
    <property type="match status" value="1"/>
</dbReference>
<feature type="active site" description="O-(5'-phospho-DNA)-serine intermediate" evidence="6 7">
    <location>
        <position position="36"/>
    </location>
</feature>
<evidence type="ECO:0000256" key="7">
    <source>
        <dbReference type="PROSITE-ProRule" id="PRU10137"/>
    </source>
</evidence>
<keyword evidence="2" id="KW-0229">DNA integration</keyword>
<sequence length="214" mass="24136">MANLRIFTMRPRTEKKQTKPVTLKKEKDRIGYARVSTDDQHLDLQLNALRLAGCRKIYTDQGISGKVSNRPGLQDALEQLSDGDTLVVWRLDRLGRSLVNLVELVNNLGMQEVEFQSLTESIDTTSSGGRLIFHIMAALAEFERSLISERTRAGMEAARLKGKHIGRPRKVKSNERKEIKSAFMRKTSISEIAKKYKISPRAVRAIVNNSSEIA</sequence>
<accession>A0ABD5K2D0</accession>
<dbReference type="PANTHER" id="PTHR30461:SF2">
    <property type="entry name" value="SERINE RECOMBINASE PINE-RELATED"/>
    <property type="match status" value="1"/>
</dbReference>